<dbReference type="InterPro" id="IPR036165">
    <property type="entry name" value="YefM-like_sf"/>
</dbReference>
<evidence type="ECO:0000313" key="3">
    <source>
        <dbReference type="EMBL" id="SHE25927.1"/>
    </source>
</evidence>
<keyword evidence="4" id="KW-1185">Reference proteome</keyword>
<comment type="similarity">
    <text evidence="1 2">Belongs to the phD/YefM antitoxin family.</text>
</comment>
<proteinExistence type="inferred from homology"/>
<dbReference type="InterPro" id="IPR051405">
    <property type="entry name" value="phD/YefM_antitoxin"/>
</dbReference>
<dbReference type="InterPro" id="IPR006442">
    <property type="entry name" value="Antitoxin_Phd/YefM"/>
</dbReference>
<evidence type="ECO:0000256" key="2">
    <source>
        <dbReference type="RuleBase" id="RU362080"/>
    </source>
</evidence>
<dbReference type="EMBL" id="FQTT01000012">
    <property type="protein sequence ID" value="SHE25927.1"/>
    <property type="molecule type" value="Genomic_DNA"/>
</dbReference>
<dbReference type="PANTHER" id="PTHR33713">
    <property type="entry name" value="ANTITOXIN YAFN-RELATED"/>
    <property type="match status" value="1"/>
</dbReference>
<evidence type="ECO:0000256" key="1">
    <source>
        <dbReference type="ARBA" id="ARBA00009981"/>
    </source>
</evidence>
<name>A0A1M4S1R3_9ACTO</name>
<organism evidence="3 4">
    <name type="scientific">Actinomyces glycerinitolerans</name>
    <dbReference type="NCBI Taxonomy" id="1892869"/>
    <lineage>
        <taxon>Bacteria</taxon>
        <taxon>Bacillati</taxon>
        <taxon>Actinomycetota</taxon>
        <taxon>Actinomycetes</taxon>
        <taxon>Actinomycetales</taxon>
        <taxon>Actinomycetaceae</taxon>
        <taxon>Actinomyces</taxon>
    </lineage>
</organism>
<dbReference type="PANTHER" id="PTHR33713:SF10">
    <property type="entry name" value="ANTITOXIN YAFN"/>
    <property type="match status" value="1"/>
</dbReference>
<evidence type="ECO:0000313" key="4">
    <source>
        <dbReference type="Proteomes" id="UP000184291"/>
    </source>
</evidence>
<gene>
    <name evidence="3" type="ORF">ACGLYG10_2164</name>
</gene>
<comment type="function">
    <text evidence="2">Antitoxin component of a type II toxin-antitoxin (TA) system.</text>
</comment>
<accession>A0A1M4S1R3</accession>
<protein>
    <recommendedName>
        <fullName evidence="2">Antitoxin</fullName>
    </recommendedName>
</protein>
<dbReference type="AlphaFoldDB" id="A0A1M4S1R3"/>
<dbReference type="STRING" id="1892869.ACGLYG10_2164"/>
<sequence>MYNFVKCLCGTQTAGVATIVAMSVDAFMPLRDVKNYLSEVVGQVEREHSRVTITRHGRPAPVVISVDGPESVEETLDILSRPALIERIRAGADDLGAQRVETVSKDELVDSQKG</sequence>
<dbReference type="NCBIfam" id="TIGR01552">
    <property type="entry name" value="phd_fam"/>
    <property type="match status" value="1"/>
</dbReference>
<dbReference type="Gene3D" id="3.40.1620.10">
    <property type="entry name" value="YefM-like domain"/>
    <property type="match status" value="1"/>
</dbReference>
<reference evidence="4" key="1">
    <citation type="submission" date="2016-09" db="EMBL/GenBank/DDBJ databases">
        <authorList>
            <person name="Strepis N."/>
        </authorList>
    </citation>
    <scope>NUCLEOTIDE SEQUENCE [LARGE SCALE GENOMIC DNA]</scope>
</reference>
<dbReference type="Pfam" id="PF02604">
    <property type="entry name" value="PhdYeFM_antitox"/>
    <property type="match status" value="1"/>
</dbReference>
<dbReference type="SUPFAM" id="SSF143120">
    <property type="entry name" value="YefM-like"/>
    <property type="match status" value="1"/>
</dbReference>
<dbReference type="Proteomes" id="UP000184291">
    <property type="component" value="Unassembled WGS sequence"/>
</dbReference>